<dbReference type="AlphaFoldDB" id="A0A1G9SW93"/>
<evidence type="ECO:0000313" key="3">
    <source>
        <dbReference type="Proteomes" id="UP000199068"/>
    </source>
</evidence>
<keyword evidence="3" id="KW-1185">Reference proteome</keyword>
<gene>
    <name evidence="2" type="ORF">SAMN04515677_1111</name>
</gene>
<evidence type="ECO:0000256" key="1">
    <source>
        <dbReference type="SAM" id="Phobius"/>
    </source>
</evidence>
<name>A0A1G9SW93_9FIRM</name>
<sequence>MSQVINWICLICITFLIMDIMVFFCKDVMCIMKSSTKKKRTNIAKTNVKVNEYVYETKIAK</sequence>
<reference evidence="2 3" key="1">
    <citation type="submission" date="2016-10" db="EMBL/GenBank/DDBJ databases">
        <authorList>
            <person name="de Groot N.N."/>
        </authorList>
    </citation>
    <scope>NUCLEOTIDE SEQUENCE [LARGE SCALE GENOMIC DNA]</scope>
    <source>
        <strain evidence="2 3">DSM 797</strain>
    </source>
</reference>
<keyword evidence="1" id="KW-0812">Transmembrane</keyword>
<protein>
    <submittedName>
        <fullName evidence="2">Uncharacterized protein</fullName>
    </submittedName>
</protein>
<organism evidence="2 3">
    <name type="scientific">Romboutsia lituseburensis DSM 797</name>
    <dbReference type="NCBI Taxonomy" id="1121325"/>
    <lineage>
        <taxon>Bacteria</taxon>
        <taxon>Bacillati</taxon>
        <taxon>Bacillota</taxon>
        <taxon>Clostridia</taxon>
        <taxon>Peptostreptococcales</taxon>
        <taxon>Peptostreptococcaceae</taxon>
        <taxon>Romboutsia</taxon>
    </lineage>
</organism>
<evidence type="ECO:0000313" key="2">
    <source>
        <dbReference type="EMBL" id="SDM39663.1"/>
    </source>
</evidence>
<dbReference type="RefSeq" id="WP_092727413.1">
    <property type="nucleotide sequence ID" value="NZ_FNGW01000011.1"/>
</dbReference>
<accession>A0A1G9SW93</accession>
<dbReference type="Proteomes" id="UP000199068">
    <property type="component" value="Unassembled WGS sequence"/>
</dbReference>
<keyword evidence="1" id="KW-1133">Transmembrane helix</keyword>
<proteinExistence type="predicted"/>
<dbReference type="EMBL" id="FNGW01000011">
    <property type="protein sequence ID" value="SDM39663.1"/>
    <property type="molecule type" value="Genomic_DNA"/>
</dbReference>
<keyword evidence="1" id="KW-0472">Membrane</keyword>
<feature type="transmembrane region" description="Helical" evidence="1">
    <location>
        <begin position="7"/>
        <end position="24"/>
    </location>
</feature>